<evidence type="ECO:0000256" key="1">
    <source>
        <dbReference type="SAM" id="MobiDB-lite"/>
    </source>
</evidence>
<protein>
    <submittedName>
        <fullName evidence="2">Uncharacterized protein</fullName>
    </submittedName>
</protein>
<proteinExistence type="predicted"/>
<feature type="region of interest" description="Disordered" evidence="1">
    <location>
        <begin position="1"/>
        <end position="27"/>
    </location>
</feature>
<dbReference type="Proteomes" id="UP000030671">
    <property type="component" value="Unassembled WGS sequence"/>
</dbReference>
<evidence type="ECO:0000313" key="2">
    <source>
        <dbReference type="EMBL" id="ETW78333.1"/>
    </source>
</evidence>
<dbReference type="EMBL" id="KI925462">
    <property type="protein sequence ID" value="ETW78333.1"/>
    <property type="molecule type" value="Genomic_DNA"/>
</dbReference>
<dbReference type="AlphaFoldDB" id="W4JXS8"/>
<sequence length="252" mass="27294">MSYHGYQSRTGHYEPYPPHSDQWATHPGTYGLQSRDYACGHPQPVAHDMNPYAPSVQHGESAWSGAPLAIIGYEARRYGHPQHAGVATTPIYGADPYAPYETAAHHVEAIHSNTSKFNNGDSVERSTAAQPFAEGVLASVAGPSTLRMPPVPALSTTAQAPKSKVRMLKRKTAGGANGTSQVNAKAQILGKAVAKKKRTMPPEDGPWVCRVEGQIYARYWEMLQHQETTEGHDEYQGPCICVSGRSSLAEMA</sequence>
<dbReference type="KEGG" id="hir:HETIRDRAFT_460444"/>
<reference evidence="2 3" key="1">
    <citation type="journal article" date="2012" name="New Phytol.">
        <title>Insight into trade-off between wood decay and parasitism from the genome of a fungal forest pathogen.</title>
        <authorList>
            <person name="Olson A."/>
            <person name="Aerts A."/>
            <person name="Asiegbu F."/>
            <person name="Belbahri L."/>
            <person name="Bouzid O."/>
            <person name="Broberg A."/>
            <person name="Canback B."/>
            <person name="Coutinho P.M."/>
            <person name="Cullen D."/>
            <person name="Dalman K."/>
            <person name="Deflorio G."/>
            <person name="van Diepen L.T."/>
            <person name="Dunand C."/>
            <person name="Duplessis S."/>
            <person name="Durling M."/>
            <person name="Gonthier P."/>
            <person name="Grimwood J."/>
            <person name="Fossdal C.G."/>
            <person name="Hansson D."/>
            <person name="Henrissat B."/>
            <person name="Hietala A."/>
            <person name="Himmelstrand K."/>
            <person name="Hoffmeister D."/>
            <person name="Hogberg N."/>
            <person name="James T.Y."/>
            <person name="Karlsson M."/>
            <person name="Kohler A."/>
            <person name="Kues U."/>
            <person name="Lee Y.H."/>
            <person name="Lin Y.C."/>
            <person name="Lind M."/>
            <person name="Lindquist E."/>
            <person name="Lombard V."/>
            <person name="Lucas S."/>
            <person name="Lunden K."/>
            <person name="Morin E."/>
            <person name="Murat C."/>
            <person name="Park J."/>
            <person name="Raffaello T."/>
            <person name="Rouze P."/>
            <person name="Salamov A."/>
            <person name="Schmutz J."/>
            <person name="Solheim H."/>
            <person name="Stahlberg J."/>
            <person name="Velez H."/>
            <person name="de Vries R.P."/>
            <person name="Wiebenga A."/>
            <person name="Woodward S."/>
            <person name="Yakovlev I."/>
            <person name="Garbelotto M."/>
            <person name="Martin F."/>
            <person name="Grigoriev I.V."/>
            <person name="Stenlid J."/>
        </authorList>
    </citation>
    <scope>NUCLEOTIDE SEQUENCE [LARGE SCALE GENOMIC DNA]</scope>
    <source>
        <strain evidence="2 3">TC 32-1</strain>
    </source>
</reference>
<dbReference type="GeneID" id="20677073"/>
<gene>
    <name evidence="2" type="ORF">HETIRDRAFT_460444</name>
</gene>
<dbReference type="RefSeq" id="XP_009550312.1">
    <property type="nucleotide sequence ID" value="XM_009552017.1"/>
</dbReference>
<accession>W4JXS8</accession>
<keyword evidence="3" id="KW-1185">Reference proteome</keyword>
<organism evidence="2 3">
    <name type="scientific">Heterobasidion irregulare (strain TC 32-1)</name>
    <dbReference type="NCBI Taxonomy" id="747525"/>
    <lineage>
        <taxon>Eukaryota</taxon>
        <taxon>Fungi</taxon>
        <taxon>Dikarya</taxon>
        <taxon>Basidiomycota</taxon>
        <taxon>Agaricomycotina</taxon>
        <taxon>Agaricomycetes</taxon>
        <taxon>Russulales</taxon>
        <taxon>Bondarzewiaceae</taxon>
        <taxon>Heterobasidion</taxon>
        <taxon>Heterobasidion annosum species complex</taxon>
    </lineage>
</organism>
<dbReference type="HOGENOM" id="CLU_1102906_0_0_1"/>
<dbReference type="InParanoid" id="W4JXS8"/>
<feature type="compositionally biased region" description="Polar residues" evidence="1">
    <location>
        <begin position="1"/>
        <end position="10"/>
    </location>
</feature>
<evidence type="ECO:0000313" key="3">
    <source>
        <dbReference type="Proteomes" id="UP000030671"/>
    </source>
</evidence>
<name>W4JXS8_HETIT</name>